<dbReference type="Pfam" id="PF19728">
    <property type="entry name" value="DUF6220"/>
    <property type="match status" value="1"/>
</dbReference>
<keyword evidence="1" id="KW-1133">Transmembrane helix</keyword>
<keyword evidence="1" id="KW-0812">Transmembrane</keyword>
<dbReference type="OrthoDB" id="165966at2"/>
<dbReference type="STRING" id="1472767.AOX59_07180"/>
<evidence type="ECO:0000313" key="3">
    <source>
        <dbReference type="Proteomes" id="UP000050331"/>
    </source>
</evidence>
<sequence>MWRKIFFVLAVIFVITVMIQVFLAGLATFVDPANWMTHIAFVKIIEYVPILMLIVSFSGKLPKNMKWQSVGLFMLIILMYATANIPNAGALHPVIALLMFWMSIVVSQKGWRYAYKPDDA</sequence>
<proteinExistence type="predicted"/>
<dbReference type="AlphaFoldDB" id="A0A0U4FXS6"/>
<dbReference type="KEGG" id="lao:AOX59_07180"/>
<dbReference type="InterPro" id="IPR046192">
    <property type="entry name" value="DUF6220"/>
</dbReference>
<organism evidence="2 3">
    <name type="scientific">Lentibacillus amyloliquefaciens</name>
    <dbReference type="NCBI Taxonomy" id="1472767"/>
    <lineage>
        <taxon>Bacteria</taxon>
        <taxon>Bacillati</taxon>
        <taxon>Bacillota</taxon>
        <taxon>Bacilli</taxon>
        <taxon>Bacillales</taxon>
        <taxon>Bacillaceae</taxon>
        <taxon>Lentibacillus</taxon>
    </lineage>
</organism>
<keyword evidence="1" id="KW-0472">Membrane</keyword>
<feature type="transmembrane region" description="Helical" evidence="1">
    <location>
        <begin position="89"/>
        <end position="106"/>
    </location>
</feature>
<dbReference type="EMBL" id="CP013862">
    <property type="protein sequence ID" value="ALX50565.1"/>
    <property type="molecule type" value="Genomic_DNA"/>
</dbReference>
<gene>
    <name evidence="2" type="ORF">AOX59_07180</name>
</gene>
<keyword evidence="3" id="KW-1185">Reference proteome</keyword>
<name>A0A0U4FXS6_9BACI</name>
<dbReference type="RefSeq" id="WP_068448189.1">
    <property type="nucleotide sequence ID" value="NZ_CP013862.1"/>
</dbReference>
<accession>A0A0U4FXS6</accession>
<feature type="transmembrane region" description="Helical" evidence="1">
    <location>
        <begin position="35"/>
        <end position="55"/>
    </location>
</feature>
<dbReference type="Proteomes" id="UP000050331">
    <property type="component" value="Chromosome"/>
</dbReference>
<evidence type="ECO:0000256" key="1">
    <source>
        <dbReference type="SAM" id="Phobius"/>
    </source>
</evidence>
<feature type="transmembrane region" description="Helical" evidence="1">
    <location>
        <begin position="67"/>
        <end position="83"/>
    </location>
</feature>
<reference evidence="2 3" key="1">
    <citation type="submission" date="2016-01" db="EMBL/GenBank/DDBJ databases">
        <title>Complete genome sequence of strain Lentibacillus amyloliquefaciens LAM0015T isolated from saline sediment.</title>
        <authorList>
            <person name="Wang J.-L."/>
            <person name="He M.-X."/>
        </authorList>
    </citation>
    <scope>NUCLEOTIDE SEQUENCE [LARGE SCALE GENOMIC DNA]</scope>
    <source>
        <strain evidence="2 3">LAM0015</strain>
    </source>
</reference>
<feature type="transmembrane region" description="Helical" evidence="1">
    <location>
        <begin position="7"/>
        <end position="29"/>
    </location>
</feature>
<protein>
    <submittedName>
        <fullName evidence="2">Uncharacterized protein</fullName>
    </submittedName>
</protein>
<evidence type="ECO:0000313" key="2">
    <source>
        <dbReference type="EMBL" id="ALX50565.1"/>
    </source>
</evidence>